<evidence type="ECO:0000256" key="10">
    <source>
        <dbReference type="ARBA" id="ARBA00023211"/>
    </source>
</evidence>
<dbReference type="Gene3D" id="3.30.470.20">
    <property type="entry name" value="ATP-grasp fold, B domain"/>
    <property type="match status" value="1"/>
</dbReference>
<sequence>MRVFVIGSGAREHALVWKLSQDQRVHHIYVAPGNPGMQPYAECVPISVDNLEELAAFAERNNIDYTIVGPEAPLIEGIVDLFQRRGLRVFGPTKAGAALEGSKAFTKELLTQAGIPTAQHRTFTTYDGASAYLEEHGAPVVVKADGNAAGKGAIVALDIETAREALKQMMVEHVFGAAGDIVVIEDYLQGDEIGVTAICNGTEFLPLPLTQDHKRALDNDEGLNTGGMGAFTPLPFVDQQRGEQIRQQIIETTLQALKVRGIDFKGVLYANVMLTERGPMVLEHNTRFGDPETQALMLLLKADLLDLLAFADGQVISQEDLWYPGYAISLTLAAGGYPGQYERGLPIKGIDEANKMEGVQVFHAGTRLQDGQLVTAGGRVLSVVARGTTLREATSRAYAAAQFISFKGMQYRRDIAHRGLKALVDQE</sequence>
<dbReference type="Pfam" id="PF02844">
    <property type="entry name" value="GARS_N"/>
    <property type="match status" value="1"/>
</dbReference>
<gene>
    <name evidence="14 17" type="primary">purD</name>
    <name evidence="17" type="ORF">KSX_25570</name>
</gene>
<evidence type="ECO:0000259" key="16">
    <source>
        <dbReference type="PROSITE" id="PS50975"/>
    </source>
</evidence>
<feature type="domain" description="ATP-grasp" evidence="16">
    <location>
        <begin position="107"/>
        <end position="313"/>
    </location>
</feature>
<dbReference type="InterPro" id="IPR020559">
    <property type="entry name" value="PRibGlycinamide_synth_CS"/>
</dbReference>
<dbReference type="FunFam" id="3.90.600.10:FF:000001">
    <property type="entry name" value="Trifunctional purine biosynthetic protein adenosine-3"/>
    <property type="match status" value="1"/>
</dbReference>
<evidence type="ECO:0000256" key="12">
    <source>
        <dbReference type="ARBA" id="ARBA00042242"/>
    </source>
</evidence>
<reference evidence="17" key="1">
    <citation type="submission" date="2020-10" db="EMBL/GenBank/DDBJ databases">
        <title>Taxonomic study of unclassified bacteria belonging to the class Ktedonobacteria.</title>
        <authorList>
            <person name="Yabe S."/>
            <person name="Wang C.M."/>
            <person name="Zheng Y."/>
            <person name="Sakai Y."/>
            <person name="Cavaletti L."/>
            <person name="Monciardini P."/>
            <person name="Donadio S."/>
        </authorList>
    </citation>
    <scope>NUCLEOTIDE SEQUENCE</scope>
    <source>
        <strain evidence="17">SOSP1-1</strain>
    </source>
</reference>
<evidence type="ECO:0000256" key="13">
    <source>
        <dbReference type="ARBA" id="ARBA00042864"/>
    </source>
</evidence>
<dbReference type="GO" id="GO:0005524">
    <property type="term" value="F:ATP binding"/>
    <property type="evidence" value="ECO:0007669"/>
    <property type="project" value="UniProtKB-UniRule"/>
</dbReference>
<dbReference type="Gene3D" id="3.30.1490.20">
    <property type="entry name" value="ATP-grasp fold, A domain"/>
    <property type="match status" value="1"/>
</dbReference>
<comment type="catalytic activity">
    <reaction evidence="14">
        <text>5-phospho-beta-D-ribosylamine + glycine + ATP = N(1)-(5-phospho-beta-D-ribosyl)glycinamide + ADP + phosphate + H(+)</text>
        <dbReference type="Rhea" id="RHEA:17453"/>
        <dbReference type="ChEBI" id="CHEBI:15378"/>
        <dbReference type="ChEBI" id="CHEBI:30616"/>
        <dbReference type="ChEBI" id="CHEBI:43474"/>
        <dbReference type="ChEBI" id="CHEBI:57305"/>
        <dbReference type="ChEBI" id="CHEBI:58681"/>
        <dbReference type="ChEBI" id="CHEBI:143788"/>
        <dbReference type="ChEBI" id="CHEBI:456216"/>
        <dbReference type="EC" id="6.3.4.13"/>
    </reaction>
</comment>
<dbReference type="PROSITE" id="PS00184">
    <property type="entry name" value="GARS"/>
    <property type="match status" value="1"/>
</dbReference>
<keyword evidence="8 14" id="KW-0658">Purine biosynthesis</keyword>
<keyword evidence="10" id="KW-0464">Manganese</keyword>
<dbReference type="Pfam" id="PF02843">
    <property type="entry name" value="GARS_C"/>
    <property type="match status" value="1"/>
</dbReference>
<dbReference type="InterPro" id="IPR000115">
    <property type="entry name" value="PRibGlycinamide_synth"/>
</dbReference>
<dbReference type="HAMAP" id="MF_00138">
    <property type="entry name" value="GARS"/>
    <property type="match status" value="1"/>
</dbReference>
<dbReference type="EC" id="6.3.4.13" evidence="4 14"/>
<evidence type="ECO:0000256" key="5">
    <source>
        <dbReference type="ARBA" id="ARBA00022598"/>
    </source>
</evidence>
<dbReference type="SUPFAM" id="SSF56059">
    <property type="entry name" value="Glutathione synthetase ATP-binding domain-like"/>
    <property type="match status" value="1"/>
</dbReference>
<keyword evidence="18" id="KW-1185">Reference proteome</keyword>
<evidence type="ECO:0000256" key="1">
    <source>
        <dbReference type="ARBA" id="ARBA00001936"/>
    </source>
</evidence>
<dbReference type="InterPro" id="IPR037123">
    <property type="entry name" value="PRibGlycinamide_synth_C_sf"/>
</dbReference>
<dbReference type="InterPro" id="IPR011054">
    <property type="entry name" value="Rudment_hybrid_motif"/>
</dbReference>
<dbReference type="GO" id="GO:0006189">
    <property type="term" value="P:'de novo' IMP biosynthetic process"/>
    <property type="evidence" value="ECO:0007669"/>
    <property type="project" value="UniProtKB-UniRule"/>
</dbReference>
<name>A0A8J3I3W5_9CHLR</name>
<comment type="cofactor">
    <cofactor evidence="2">
        <name>Mg(2+)</name>
        <dbReference type="ChEBI" id="CHEBI:18420"/>
    </cofactor>
</comment>
<evidence type="ECO:0000256" key="4">
    <source>
        <dbReference type="ARBA" id="ARBA00013255"/>
    </source>
</evidence>
<comment type="similarity">
    <text evidence="11 14">Belongs to the GARS family.</text>
</comment>
<evidence type="ECO:0000256" key="9">
    <source>
        <dbReference type="ARBA" id="ARBA00022840"/>
    </source>
</evidence>
<dbReference type="SMART" id="SM01210">
    <property type="entry name" value="GARS_C"/>
    <property type="match status" value="1"/>
</dbReference>
<dbReference type="InterPro" id="IPR020562">
    <property type="entry name" value="PRibGlycinamide_synth_N"/>
</dbReference>
<dbReference type="EMBL" id="BNJF01000001">
    <property type="protein sequence ID" value="GHO44394.1"/>
    <property type="molecule type" value="Genomic_DNA"/>
</dbReference>
<dbReference type="SUPFAM" id="SSF51246">
    <property type="entry name" value="Rudiment single hybrid motif"/>
    <property type="match status" value="1"/>
</dbReference>
<dbReference type="FunFam" id="3.40.50.20:FF:000006">
    <property type="entry name" value="Phosphoribosylamine--glycine ligase, chloroplastic"/>
    <property type="match status" value="1"/>
</dbReference>
<keyword evidence="5 14" id="KW-0436">Ligase</keyword>
<dbReference type="SMART" id="SM01209">
    <property type="entry name" value="GARS_A"/>
    <property type="match status" value="1"/>
</dbReference>
<comment type="cofactor">
    <cofactor evidence="1">
        <name>Mn(2+)</name>
        <dbReference type="ChEBI" id="CHEBI:29035"/>
    </cofactor>
</comment>
<dbReference type="Gene3D" id="3.40.50.20">
    <property type="match status" value="1"/>
</dbReference>
<evidence type="ECO:0000256" key="15">
    <source>
        <dbReference type="PROSITE-ProRule" id="PRU00409"/>
    </source>
</evidence>
<keyword evidence="9 15" id="KW-0067">ATP-binding</keyword>
<accession>A0A8J3I3W5</accession>
<dbReference type="InterPro" id="IPR016185">
    <property type="entry name" value="PreATP-grasp_dom_sf"/>
</dbReference>
<dbReference type="GO" id="GO:0009113">
    <property type="term" value="P:purine nucleobase biosynthetic process"/>
    <property type="evidence" value="ECO:0007669"/>
    <property type="project" value="InterPro"/>
</dbReference>
<dbReference type="Pfam" id="PF01071">
    <property type="entry name" value="GARS_A"/>
    <property type="match status" value="1"/>
</dbReference>
<evidence type="ECO:0000256" key="2">
    <source>
        <dbReference type="ARBA" id="ARBA00001946"/>
    </source>
</evidence>
<dbReference type="InterPro" id="IPR013815">
    <property type="entry name" value="ATP_grasp_subdomain_1"/>
</dbReference>
<evidence type="ECO:0000256" key="11">
    <source>
        <dbReference type="ARBA" id="ARBA00038345"/>
    </source>
</evidence>
<dbReference type="UniPathway" id="UPA00074">
    <property type="reaction ID" value="UER00125"/>
</dbReference>
<keyword evidence="6" id="KW-0479">Metal-binding</keyword>
<dbReference type="Proteomes" id="UP000612362">
    <property type="component" value="Unassembled WGS sequence"/>
</dbReference>
<dbReference type="RefSeq" id="WP_220193791.1">
    <property type="nucleotide sequence ID" value="NZ_BNJF01000001.1"/>
</dbReference>
<comment type="caution">
    <text evidence="17">The sequence shown here is derived from an EMBL/GenBank/DDBJ whole genome shotgun (WGS) entry which is preliminary data.</text>
</comment>
<keyword evidence="7 15" id="KW-0547">Nucleotide-binding</keyword>
<dbReference type="InterPro" id="IPR020561">
    <property type="entry name" value="PRibGlycinamid_synth_ATP-grasp"/>
</dbReference>
<proteinExistence type="inferred from homology"/>
<evidence type="ECO:0000256" key="14">
    <source>
        <dbReference type="HAMAP-Rule" id="MF_00138"/>
    </source>
</evidence>
<dbReference type="SUPFAM" id="SSF52440">
    <property type="entry name" value="PreATP-grasp domain"/>
    <property type="match status" value="1"/>
</dbReference>
<dbReference type="PANTHER" id="PTHR43472:SF1">
    <property type="entry name" value="PHOSPHORIBOSYLAMINE--GLYCINE LIGASE, CHLOROPLASTIC"/>
    <property type="match status" value="1"/>
</dbReference>
<dbReference type="AlphaFoldDB" id="A0A8J3I3W5"/>
<protein>
    <recommendedName>
        <fullName evidence="4 14">Phosphoribosylamine--glycine ligase</fullName>
        <ecNumber evidence="4 14">6.3.4.13</ecNumber>
    </recommendedName>
    <alternativeName>
        <fullName evidence="14">GARS</fullName>
    </alternativeName>
    <alternativeName>
        <fullName evidence="12 14">Glycinamide ribonucleotide synthetase</fullName>
    </alternativeName>
    <alternativeName>
        <fullName evidence="13 14">Phosphoribosylglycinamide synthetase</fullName>
    </alternativeName>
</protein>
<evidence type="ECO:0000256" key="8">
    <source>
        <dbReference type="ARBA" id="ARBA00022755"/>
    </source>
</evidence>
<evidence type="ECO:0000313" key="18">
    <source>
        <dbReference type="Proteomes" id="UP000612362"/>
    </source>
</evidence>
<evidence type="ECO:0000256" key="3">
    <source>
        <dbReference type="ARBA" id="ARBA00005174"/>
    </source>
</evidence>
<dbReference type="Gene3D" id="3.90.600.10">
    <property type="entry name" value="Phosphoribosylglycinamide synthetase, C-terminal domain"/>
    <property type="match status" value="1"/>
</dbReference>
<evidence type="ECO:0000256" key="7">
    <source>
        <dbReference type="ARBA" id="ARBA00022741"/>
    </source>
</evidence>
<dbReference type="InterPro" id="IPR011761">
    <property type="entry name" value="ATP-grasp"/>
</dbReference>
<dbReference type="GO" id="GO:0046872">
    <property type="term" value="F:metal ion binding"/>
    <property type="evidence" value="ECO:0007669"/>
    <property type="project" value="UniProtKB-KW"/>
</dbReference>
<dbReference type="PANTHER" id="PTHR43472">
    <property type="entry name" value="PHOSPHORIBOSYLAMINE--GLYCINE LIGASE"/>
    <property type="match status" value="1"/>
</dbReference>
<comment type="pathway">
    <text evidence="3 14">Purine metabolism; IMP biosynthesis via de novo pathway; N(1)-(5-phospho-D-ribosyl)glycinamide from 5-phospho-alpha-D-ribose 1-diphosphate: step 2/2.</text>
</comment>
<dbReference type="PROSITE" id="PS50975">
    <property type="entry name" value="ATP_GRASP"/>
    <property type="match status" value="1"/>
</dbReference>
<evidence type="ECO:0000313" key="17">
    <source>
        <dbReference type="EMBL" id="GHO44394.1"/>
    </source>
</evidence>
<dbReference type="GO" id="GO:0004637">
    <property type="term" value="F:phosphoribosylamine-glycine ligase activity"/>
    <property type="evidence" value="ECO:0007669"/>
    <property type="project" value="UniProtKB-UniRule"/>
</dbReference>
<dbReference type="InterPro" id="IPR020560">
    <property type="entry name" value="PRibGlycinamide_synth_C-dom"/>
</dbReference>
<dbReference type="NCBIfam" id="TIGR00877">
    <property type="entry name" value="purD"/>
    <property type="match status" value="1"/>
</dbReference>
<evidence type="ECO:0000256" key="6">
    <source>
        <dbReference type="ARBA" id="ARBA00022723"/>
    </source>
</evidence>
<organism evidence="17 18">
    <name type="scientific">Ktedonospora formicarum</name>
    <dbReference type="NCBI Taxonomy" id="2778364"/>
    <lineage>
        <taxon>Bacteria</taxon>
        <taxon>Bacillati</taxon>
        <taxon>Chloroflexota</taxon>
        <taxon>Ktedonobacteria</taxon>
        <taxon>Ktedonobacterales</taxon>
        <taxon>Ktedonobacteraceae</taxon>
        <taxon>Ktedonospora</taxon>
    </lineage>
</organism>